<dbReference type="SUPFAM" id="SSF50249">
    <property type="entry name" value="Nucleic acid-binding proteins"/>
    <property type="match status" value="1"/>
</dbReference>
<dbReference type="Gene3D" id="3.40.50.300">
    <property type="entry name" value="P-loop containing nucleotide triphosphate hydrolases"/>
    <property type="match status" value="1"/>
</dbReference>
<sequence length="890" mass="100061">MGMYGPMQFEKPASADMSTESDVEQKFIYPLLVAEAPSGLGFAGAGIQTKANLKSFAIGKGNTSKIYYPDYIVMMSGMPLIIVEAKAPGIDLAEAFREARLYAIELNAVYPTGLNPASKVIATNGSRLLAGLADQADPKHDLSYDEIGPTSEKMSKFTAEFGFKAVKADYEKLLPRFRPQKLWKPRKLVGGGATQREEVALNTFGATISADFSHIFNPINHQDRVAIVKLGYISSKRRERYIEPIDRIIRAATPPSISRSRTIENTAAPNEIIKTFRTGRKLEQQVLLLIGSAGAGKTTFVDYLQEVALPADIKAKTVWVRINMNPAPISRSEIYDWLRREIVEGLRLASPQTDFDDLDVIKAVHAPDITTFRKGIGRLLEKDTAAWNAKLADILSSLMSDLHKTALAMTRYLIAQTGKLLVIVLDNCDKRLRDEQLLMFEAAQWLQREFTGLVVLPLREETYDNHQNEPPLDTALKDLVFRIEPPLFQNILQSRVQMALNSIATKGSKMLRYSLPNGMHVDYPASDQAYYLSSIMRSIFDHGLHVRRLIVGLSGRNMRRALEIFLEFCTSGHISEPEYLKIRQSKGQYVLPLQLVTTVLLRLNQRFYDSSHAYLKSLVQVDEHDARVNYFVRLMIIRTLLGRMDVHGPKRLKGYEHVGVIRRELSGYGVEDAVFARELENLVRGFCVITEDYRVENLTDEDLIALAPAGLVHNQMMADVYYLAAVAEDTWFFKKDMADGIAARIKSEETHYTPATSFSNAADLIKMLRASRERERSAIDAFRDPKAFDDLTDLTKSLHAVEKFERSIVPPPWYGSHVRYPVGSTHLATVLAIKDFGIFVNMEPELDALIPASKMKAEFMSDPAFTIGSVIHVKIIQMDQFNRRMAVVPA</sequence>
<dbReference type="InterPro" id="IPR007409">
    <property type="entry name" value="Restrct_endonuc_type1_HsdR_N"/>
</dbReference>
<dbReference type="PROSITE" id="PS50126">
    <property type="entry name" value="S1"/>
    <property type="match status" value="1"/>
</dbReference>
<organism evidence="2 3">
    <name type="scientific">Acidocella aquatica</name>
    <dbReference type="NCBI Taxonomy" id="1922313"/>
    <lineage>
        <taxon>Bacteria</taxon>
        <taxon>Pseudomonadati</taxon>
        <taxon>Pseudomonadota</taxon>
        <taxon>Alphaproteobacteria</taxon>
        <taxon>Acetobacterales</taxon>
        <taxon>Acidocellaceae</taxon>
        <taxon>Acidocella</taxon>
    </lineage>
</organism>
<evidence type="ECO:0000313" key="2">
    <source>
        <dbReference type="EMBL" id="GLR66929.1"/>
    </source>
</evidence>
<accession>A0ABQ6A9X9</accession>
<evidence type="ECO:0000259" key="1">
    <source>
        <dbReference type="PROSITE" id="PS50126"/>
    </source>
</evidence>
<dbReference type="Gene3D" id="3.90.1570.50">
    <property type="match status" value="1"/>
</dbReference>
<dbReference type="Gene3D" id="2.40.50.140">
    <property type="entry name" value="Nucleic acid-binding proteins"/>
    <property type="match status" value="1"/>
</dbReference>
<proteinExistence type="predicted"/>
<dbReference type="EMBL" id="BSOS01000043">
    <property type="protein sequence ID" value="GLR66929.1"/>
    <property type="molecule type" value="Genomic_DNA"/>
</dbReference>
<dbReference type="Pfam" id="PF04313">
    <property type="entry name" value="HSDR_N"/>
    <property type="match status" value="1"/>
</dbReference>
<dbReference type="InterPro" id="IPR012340">
    <property type="entry name" value="NA-bd_OB-fold"/>
</dbReference>
<comment type="caution">
    <text evidence="2">The sequence shown here is derived from an EMBL/GenBank/DDBJ whole genome shotgun (WGS) entry which is preliminary data.</text>
</comment>
<gene>
    <name evidence="2" type="ORF">GCM10010909_16090</name>
</gene>
<name>A0ABQ6A9X9_9PROT</name>
<feature type="domain" description="S1 motif" evidence="1">
    <location>
        <begin position="823"/>
        <end position="890"/>
    </location>
</feature>
<dbReference type="InterPro" id="IPR027417">
    <property type="entry name" value="P-loop_NTPase"/>
</dbReference>
<dbReference type="Proteomes" id="UP001156641">
    <property type="component" value="Unassembled WGS sequence"/>
</dbReference>
<dbReference type="Pfam" id="PF00575">
    <property type="entry name" value="S1"/>
    <property type="match status" value="1"/>
</dbReference>
<dbReference type="InterPro" id="IPR003029">
    <property type="entry name" value="S1_domain"/>
</dbReference>
<dbReference type="SMART" id="SM00316">
    <property type="entry name" value="S1"/>
    <property type="match status" value="1"/>
</dbReference>
<keyword evidence="3" id="KW-1185">Reference proteome</keyword>
<protein>
    <recommendedName>
        <fullName evidence="1">S1 motif domain-containing protein</fullName>
    </recommendedName>
</protein>
<dbReference type="SUPFAM" id="SSF52540">
    <property type="entry name" value="P-loop containing nucleoside triphosphate hydrolases"/>
    <property type="match status" value="1"/>
</dbReference>
<reference evidence="3" key="1">
    <citation type="journal article" date="2019" name="Int. J. Syst. Evol. Microbiol.">
        <title>The Global Catalogue of Microorganisms (GCM) 10K type strain sequencing project: providing services to taxonomists for standard genome sequencing and annotation.</title>
        <authorList>
            <consortium name="The Broad Institute Genomics Platform"/>
            <consortium name="The Broad Institute Genome Sequencing Center for Infectious Disease"/>
            <person name="Wu L."/>
            <person name="Ma J."/>
        </authorList>
    </citation>
    <scope>NUCLEOTIDE SEQUENCE [LARGE SCALE GENOMIC DNA]</scope>
    <source>
        <strain evidence="3">NBRC 112502</strain>
    </source>
</reference>
<evidence type="ECO:0000313" key="3">
    <source>
        <dbReference type="Proteomes" id="UP001156641"/>
    </source>
</evidence>